<evidence type="ECO:0008006" key="5">
    <source>
        <dbReference type="Google" id="ProtNLM"/>
    </source>
</evidence>
<gene>
    <name evidence="3" type="ORF">V2S66_15335</name>
</gene>
<keyword evidence="2" id="KW-0732">Signal</keyword>
<dbReference type="InterPro" id="IPR006311">
    <property type="entry name" value="TAT_signal"/>
</dbReference>
<feature type="compositionally biased region" description="Polar residues" evidence="1">
    <location>
        <begin position="452"/>
        <end position="466"/>
    </location>
</feature>
<dbReference type="EMBL" id="JAZEWV010000010">
    <property type="protein sequence ID" value="MEE4543338.1"/>
    <property type="molecule type" value="Genomic_DNA"/>
</dbReference>
<keyword evidence="4" id="KW-1185">Reference proteome</keyword>
<reference evidence="3 4" key="1">
    <citation type="submission" date="2023-12" db="EMBL/GenBank/DDBJ databases">
        <title>Streptomyces sp. V4-01.</title>
        <authorList>
            <person name="Somphong A."/>
            <person name="Phongsopitanun W."/>
        </authorList>
    </citation>
    <scope>NUCLEOTIDE SEQUENCE [LARGE SCALE GENOMIC DNA]</scope>
    <source>
        <strain evidence="3 4">V4-01</strain>
    </source>
</reference>
<dbReference type="RefSeq" id="WP_330795648.1">
    <property type="nucleotide sequence ID" value="NZ_JAZEWV010000010.1"/>
</dbReference>
<dbReference type="PROSITE" id="PS51318">
    <property type="entry name" value="TAT"/>
    <property type="match status" value="1"/>
</dbReference>
<protein>
    <recommendedName>
        <fullName evidence="5">DUF11 domain-containing protein</fullName>
    </recommendedName>
</protein>
<evidence type="ECO:0000313" key="4">
    <source>
        <dbReference type="Proteomes" id="UP001344658"/>
    </source>
</evidence>
<feature type="region of interest" description="Disordered" evidence="1">
    <location>
        <begin position="444"/>
        <end position="466"/>
    </location>
</feature>
<name>A0ABU7PC10_9ACTN</name>
<evidence type="ECO:0000256" key="2">
    <source>
        <dbReference type="SAM" id="SignalP"/>
    </source>
</evidence>
<accession>A0ABU7PC10</accession>
<comment type="caution">
    <text evidence="3">The sequence shown here is derived from an EMBL/GenBank/DDBJ whole genome shotgun (WGS) entry which is preliminary data.</text>
</comment>
<feature type="signal peptide" evidence="2">
    <location>
        <begin position="1"/>
        <end position="34"/>
    </location>
</feature>
<evidence type="ECO:0000313" key="3">
    <source>
        <dbReference type="EMBL" id="MEE4543338.1"/>
    </source>
</evidence>
<organism evidence="3 4">
    <name type="scientific">Actinacidiphila polyblastidii</name>
    <dbReference type="NCBI Taxonomy" id="3110430"/>
    <lineage>
        <taxon>Bacteria</taxon>
        <taxon>Bacillati</taxon>
        <taxon>Actinomycetota</taxon>
        <taxon>Actinomycetes</taxon>
        <taxon>Kitasatosporales</taxon>
        <taxon>Streptomycetaceae</taxon>
        <taxon>Actinacidiphila</taxon>
    </lineage>
</organism>
<feature type="chain" id="PRO_5045137255" description="DUF11 domain-containing protein" evidence="2">
    <location>
        <begin position="35"/>
        <end position="466"/>
    </location>
</feature>
<evidence type="ECO:0000256" key="1">
    <source>
        <dbReference type="SAM" id="MobiDB-lite"/>
    </source>
</evidence>
<sequence>MKHRPNRHALALTTAAGAAMVLALTGVAAVPAQADDQPVITLQQTAPVAVSPATLAGVSKTALPYLSFTTTAKSLNTSATLTIDVTQLSAIADVTFSGNCTVVQHVASCGESFYYDDLTGVGTISAETQITVKAKAGAPAGSSAGYTITGSADNAAIVGGQGTVEIGGPAYDLTQPTNLTGLAVGSAVNEPVRFTNIGDRAADGTQVLLWASPGIGFAQRYANCEYSTDGGPMVEEMALCTIPGQVLPGERAALAPAVRLNVESTAYSTYLDSMIAPAGDPGIEQSASGHQWTQGAGGQLTLKVLTPGTANGAPSGVVSLPERGTHGNYRITSLQAANTADFSVTGASATAAQGDTVTLDFTMTNNGPATVFYRSGDIVGPVDVQLPPGTSPVGSSANCRQQGGGYYCSNQSIVSTAGSVTHFSLTVRVDQVIPGAQGSVAMDWSPAGQPAFDTNPSDDTATLTVN</sequence>
<proteinExistence type="predicted"/>
<dbReference type="Proteomes" id="UP001344658">
    <property type="component" value="Unassembled WGS sequence"/>
</dbReference>